<feature type="chain" id="PRO_5042053025" description="Skn-1 dependent zygotic transcript 1 protein" evidence="2">
    <location>
        <begin position="19"/>
        <end position="239"/>
    </location>
</feature>
<dbReference type="SMR" id="A0AAE9IR06"/>
<evidence type="ECO:0000313" key="4">
    <source>
        <dbReference type="Proteomes" id="UP000827892"/>
    </source>
</evidence>
<dbReference type="KEGG" id="cbr:CBG_06889"/>
<dbReference type="InterPro" id="IPR053132">
    <property type="entry name" value="Mesendoderm_Regulator"/>
</dbReference>
<evidence type="ECO:0000313" key="3">
    <source>
        <dbReference type="EMBL" id="ULU02258.1"/>
    </source>
</evidence>
<dbReference type="EMBL" id="CP090893">
    <property type="protein sequence ID" value="ULU02258.1"/>
    <property type="molecule type" value="Genomic_DNA"/>
</dbReference>
<feature type="transmembrane region" description="Helical" evidence="1">
    <location>
        <begin position="164"/>
        <end position="187"/>
    </location>
</feature>
<protein>
    <recommendedName>
        <fullName evidence="5">Skn-1 dependent zygotic transcript 1 protein</fullName>
    </recommendedName>
</protein>
<sequence>MQFSIVYFLVFLIPSTQSTGFLSLKLTSDHDCLVHLEIQSMEYSETVRLLAYETKSLEIFTPEITNQLSIHFQILHHFSGVSLSDVSSQLFKLDNNGIWEPRVIDSDQVILSIQSNFHCQKGFYGPICERRSRSTSTIKTTTSIPTATSSPFHLPISEVQINNLIIYAVLSSVVLLLIIANCFLCFCRPKPSKYIDYTFQNVFPMDEFFPMEKTIGSPDTEYFDSSSRYYSTITLQSRV</sequence>
<keyword evidence="1" id="KW-0812">Transmembrane</keyword>
<organism evidence="3 4">
    <name type="scientific">Caenorhabditis briggsae</name>
    <dbReference type="NCBI Taxonomy" id="6238"/>
    <lineage>
        <taxon>Eukaryota</taxon>
        <taxon>Metazoa</taxon>
        <taxon>Ecdysozoa</taxon>
        <taxon>Nematoda</taxon>
        <taxon>Chromadorea</taxon>
        <taxon>Rhabditida</taxon>
        <taxon>Rhabditina</taxon>
        <taxon>Rhabditomorpha</taxon>
        <taxon>Rhabditoidea</taxon>
        <taxon>Rhabditidae</taxon>
        <taxon>Peloderinae</taxon>
        <taxon>Caenorhabditis</taxon>
    </lineage>
</organism>
<gene>
    <name evidence="3" type="ORF">L3Y34_002075</name>
</gene>
<keyword evidence="1" id="KW-0472">Membrane</keyword>
<dbReference type="PANTHER" id="PTHR35855">
    <property type="entry name" value="PROTEIN CBG11437-RELATED"/>
    <property type="match status" value="1"/>
</dbReference>
<dbReference type="OMA" id="VFCIDEY"/>
<evidence type="ECO:0000256" key="1">
    <source>
        <dbReference type="SAM" id="Phobius"/>
    </source>
</evidence>
<feature type="signal peptide" evidence="2">
    <location>
        <begin position="1"/>
        <end position="18"/>
    </location>
</feature>
<keyword evidence="2" id="KW-0732">Signal</keyword>
<reference evidence="3 4" key="1">
    <citation type="submission" date="2022-05" db="EMBL/GenBank/DDBJ databases">
        <title>Chromosome-level reference genomes for two strains of Caenorhabditis briggsae: an improved platform for comparative genomics.</title>
        <authorList>
            <person name="Stevens L."/>
            <person name="Andersen E.C."/>
        </authorList>
    </citation>
    <scope>NUCLEOTIDE SEQUENCE [LARGE SCALE GENOMIC DNA]</scope>
    <source>
        <strain evidence="3">QX1410_ONT</strain>
        <tissue evidence="3">Whole-organism</tissue>
    </source>
</reference>
<keyword evidence="1" id="KW-1133">Transmembrane helix</keyword>
<accession>A0AAE9IR06</accession>
<dbReference type="Proteomes" id="UP000827892">
    <property type="component" value="Chromosome III"/>
</dbReference>
<dbReference type="AlphaFoldDB" id="A0AAE9IR06"/>
<dbReference type="PANTHER" id="PTHR35855:SF2">
    <property type="entry name" value="SKN-1 DEPENDENT ZYGOTIC TRANSCRIPT 1 PROTEIN"/>
    <property type="match status" value="1"/>
</dbReference>
<evidence type="ECO:0008006" key="5">
    <source>
        <dbReference type="Google" id="ProtNLM"/>
    </source>
</evidence>
<evidence type="ECO:0000256" key="2">
    <source>
        <dbReference type="SAM" id="SignalP"/>
    </source>
</evidence>
<name>A0AAE9IR06_CAEBR</name>
<proteinExistence type="predicted"/>